<reference evidence="2" key="1">
    <citation type="submission" date="2025-08" db="UniProtKB">
        <authorList>
            <consortium name="Ensembl"/>
        </authorList>
    </citation>
    <scope>IDENTIFICATION</scope>
</reference>
<sequence>PHPAPPSGHALGDGAASRPSSSPSGRKNLFGTQRTVPVVPNGWRAEAGALPKVPSAPGRRPRPPAAPPGLTRTLLPGVDPLVLDELGTLAEGLAAGAAGKGLLARVGPQVPEEVRAAAEGLAAVGALVGLLARVDALVLDEHGAPDEGLAALAAGVGLLARVQPLVAQQVGALAEGLAALTARVGLLAVVDPHVLREVRAVAEGAAALAALVGLLACVDAVVLDEAGPAAEALAAVGALVGLLARVDALVLDEHGAPDEGLAALAAGVGLLARVQPLVAQQVGALAEGLAALTARVGLLAVVDPHVLREVRAVAEGAAALAALVGLLACVDAVVLDEAGPAAEALAAVGALVGLLARVDALVLQQQRVIPEALAAGLTAVRLPAPRAALPGPEARAPGTAARQLGGPLRATLRPQGSLRPQPGASSLLGAGPGSRRLLQAALLPQAIPTLGPPGETPQQGPERAPVPAPANLLSRAARAGRRRSQLGLRLGIWSEKRERRGALSGPRGRPSRGPCPIPGDVASGEPPPRWRLPRTPREGGSRPWTGQGLGGNCLSVQLSCPPGRSAFQGPDLGHLQAWRGVGGQTPRGHPKGFSGGGGGKRKENKGLRAGMKEAPARPWGKGDQSWTEGTSGGQGHFAGGGDRMTSQLPAWGGSDAKLGTLAGQAGAHGGLGCTRSPERVTATRLGPNRGGPRGTEEHCGPGRSGGPATTGKCPSGQTQEQVCSLTWQAGVSGDLVLLLVLEVQVPQPLLLRQLGGHLRAADREAWGAQELGLSVPSLELVMTPNTHTPPRPPEAPREPPRTGVIGRWCPEALLGCAAILVGLVGANQKPPRAFQLLSQLPPALVWAGLAAWAALGAALTHLRAQGLARPGLARWTGCCLCGSSRRPPSHSAQCRVPLGWAPLGRL</sequence>
<feature type="compositionally biased region" description="Basic and acidic residues" evidence="1">
    <location>
        <begin position="600"/>
        <end position="615"/>
    </location>
</feature>
<feature type="region of interest" description="Disordered" evidence="1">
    <location>
        <begin position="410"/>
        <end position="431"/>
    </location>
</feature>
<dbReference type="Proteomes" id="UP000694570">
    <property type="component" value="Unplaced"/>
</dbReference>
<feature type="region of interest" description="Disordered" evidence="1">
    <location>
        <begin position="447"/>
        <end position="468"/>
    </location>
</feature>
<evidence type="ECO:0000313" key="3">
    <source>
        <dbReference type="Proteomes" id="UP000694570"/>
    </source>
</evidence>
<feature type="region of interest" description="Disordered" evidence="1">
    <location>
        <begin position="498"/>
        <end position="548"/>
    </location>
</feature>
<feature type="region of interest" description="Disordered" evidence="1">
    <location>
        <begin position="582"/>
        <end position="651"/>
    </location>
</feature>
<evidence type="ECO:0000313" key="2">
    <source>
        <dbReference type="Ensembl" id="ENSSSCP00030005865.1"/>
    </source>
</evidence>
<dbReference type="PANTHER" id="PTHR33426:SF39">
    <property type="match status" value="1"/>
</dbReference>
<feature type="region of interest" description="Disordered" evidence="1">
    <location>
        <begin position="781"/>
        <end position="800"/>
    </location>
</feature>
<name>A0A8D1BZ05_PIG</name>
<accession>A0A8D1BZ05</accession>
<feature type="compositionally biased region" description="Low complexity" evidence="1">
    <location>
        <begin position="422"/>
        <end position="431"/>
    </location>
</feature>
<evidence type="ECO:0000256" key="1">
    <source>
        <dbReference type="SAM" id="MobiDB-lite"/>
    </source>
</evidence>
<protein>
    <submittedName>
        <fullName evidence="2">Uncharacterized protein</fullName>
    </submittedName>
</protein>
<feature type="compositionally biased region" description="Low complexity" evidence="1">
    <location>
        <begin position="14"/>
        <end position="26"/>
    </location>
</feature>
<feature type="region of interest" description="Disordered" evidence="1">
    <location>
        <begin position="1"/>
        <end position="71"/>
    </location>
</feature>
<proteinExistence type="predicted"/>
<dbReference type="AlphaFoldDB" id="A0A8D1BZ05"/>
<organism evidence="2 3">
    <name type="scientific">Sus scrofa</name>
    <name type="common">Pig</name>
    <dbReference type="NCBI Taxonomy" id="9823"/>
    <lineage>
        <taxon>Eukaryota</taxon>
        <taxon>Metazoa</taxon>
        <taxon>Chordata</taxon>
        <taxon>Craniata</taxon>
        <taxon>Vertebrata</taxon>
        <taxon>Euteleostomi</taxon>
        <taxon>Mammalia</taxon>
        <taxon>Eutheria</taxon>
        <taxon>Laurasiatheria</taxon>
        <taxon>Artiodactyla</taxon>
        <taxon>Suina</taxon>
        <taxon>Suidae</taxon>
        <taxon>Sus</taxon>
    </lineage>
</organism>
<feature type="region of interest" description="Disordered" evidence="1">
    <location>
        <begin position="668"/>
        <end position="717"/>
    </location>
</feature>
<feature type="compositionally biased region" description="Gly residues" evidence="1">
    <location>
        <begin position="630"/>
        <end position="642"/>
    </location>
</feature>
<feature type="compositionally biased region" description="Low complexity" evidence="1">
    <location>
        <begin position="502"/>
        <end position="514"/>
    </location>
</feature>
<dbReference type="PANTHER" id="PTHR33426">
    <property type="entry name" value="C2H2-TYPE DOMAIN-CONTAINING PROTEIN"/>
    <property type="match status" value="1"/>
</dbReference>
<dbReference type="Ensembl" id="ENSSSCT00030013032.1">
    <property type="protein sequence ID" value="ENSSSCP00030005865.1"/>
    <property type="gene ID" value="ENSSSCG00030009528.1"/>
</dbReference>